<keyword evidence="2" id="KW-1185">Reference proteome</keyword>
<comment type="caution">
    <text evidence="1">The sequence shown here is derived from an EMBL/GenBank/DDBJ whole genome shotgun (WGS) entry which is preliminary data.</text>
</comment>
<name>A0ABQ4QNV1_9HYPH</name>
<reference evidence="1 2" key="1">
    <citation type="journal article" date="2021" name="Front. Microbiol.">
        <title>Comprehensive Comparative Genomics and Phenotyping of Methylobacterium Species.</title>
        <authorList>
            <person name="Alessa O."/>
            <person name="Ogura Y."/>
            <person name="Fujitani Y."/>
            <person name="Takami H."/>
            <person name="Hayashi T."/>
            <person name="Sahin N."/>
            <person name="Tani A."/>
        </authorList>
    </citation>
    <scope>NUCLEOTIDE SEQUENCE [LARGE SCALE GENOMIC DNA]</scope>
    <source>
        <strain evidence="1 2">DSM 23679</strain>
    </source>
</reference>
<evidence type="ECO:0000313" key="1">
    <source>
        <dbReference type="EMBL" id="GJD46943.1"/>
    </source>
</evidence>
<evidence type="ECO:0000313" key="2">
    <source>
        <dbReference type="Proteomes" id="UP001055117"/>
    </source>
</evidence>
<dbReference type="RefSeq" id="WP_238273164.1">
    <property type="nucleotide sequence ID" value="NZ_BPQG01000100.1"/>
</dbReference>
<proteinExistence type="predicted"/>
<dbReference type="EMBL" id="BPQG01000100">
    <property type="protein sequence ID" value="GJD46943.1"/>
    <property type="molecule type" value="Genomic_DNA"/>
</dbReference>
<protein>
    <recommendedName>
        <fullName evidence="3">RES domain-containing protein</fullName>
    </recommendedName>
</protein>
<dbReference type="Proteomes" id="UP001055117">
    <property type="component" value="Unassembled WGS sequence"/>
</dbReference>
<evidence type="ECO:0008006" key="3">
    <source>
        <dbReference type="Google" id="ProtNLM"/>
    </source>
</evidence>
<accession>A0ABQ4QNV1</accession>
<organism evidence="1 2">
    <name type="scientific">Methylobacterium cerastii</name>
    <dbReference type="NCBI Taxonomy" id="932741"/>
    <lineage>
        <taxon>Bacteria</taxon>
        <taxon>Pseudomonadati</taxon>
        <taxon>Pseudomonadota</taxon>
        <taxon>Alphaproteobacteria</taxon>
        <taxon>Hyphomicrobiales</taxon>
        <taxon>Methylobacteriaceae</taxon>
        <taxon>Methylobacterium</taxon>
    </lineage>
</organism>
<sequence length="291" mass="32805">MTEPRTTDCLIIDTAAPRLSRRLTGILRRFIFGRVPKLFDSAFYLRSHPDAAASALDPYLHYSLIGGRRGYDPNADFDTSFYRLQTRARQNPLRHYLKVGAAKGLDPHPHFSTFSYLGRYPDVVGSKVNPLLHYRENGRPELRIADHSKRLPRTIPPLFGIPTAHHWEMPESGQAHFKLTLLRTVSDHPAAEPIKRLRLSLGLDFETVDQFIAVLARVPTGLQDVVQLTLNADPSRGASVPSLVLALNHCYLHPIASDGTRIIRYAEAILWDIRPIKPRTVVILPDGTIQF</sequence>
<gene>
    <name evidence="1" type="ORF">AFCDBAGC_4828</name>
</gene>